<dbReference type="AlphaFoldDB" id="A0A6A4TG35"/>
<sequence length="120" mass="14059">MGDSFLVLDHDDWMSDDDFKTQFKVEKYFTFGKEWLSTLRTLRAHLNRDISFLVFEARIPDRVLHHQVSADSNSEIYQSKLRFDFERCYTQRKQPQLSCDIVERAATSTCEPTESDAIAA</sequence>
<reference evidence="1 2" key="1">
    <citation type="submission" date="2019-06" db="EMBL/GenBank/DDBJ databases">
        <title>Draft genomes of female and male turbot (Scophthalmus maximus).</title>
        <authorList>
            <person name="Xu H."/>
            <person name="Xu X.-W."/>
            <person name="Shao C."/>
            <person name="Chen S."/>
        </authorList>
    </citation>
    <scope>NUCLEOTIDE SEQUENCE [LARGE SCALE GENOMIC DNA]</scope>
    <source>
        <strain evidence="1">Ysfricsl-2016a</strain>
        <tissue evidence="1">Blood</tissue>
    </source>
</reference>
<proteinExistence type="predicted"/>
<dbReference type="Proteomes" id="UP000438429">
    <property type="component" value="Unassembled WGS sequence"/>
</dbReference>
<accession>A0A6A4TG35</accession>
<evidence type="ECO:0000313" key="1">
    <source>
        <dbReference type="EMBL" id="KAF0044155.1"/>
    </source>
</evidence>
<organism evidence="1 2">
    <name type="scientific">Scophthalmus maximus</name>
    <name type="common">Turbot</name>
    <name type="synonym">Psetta maxima</name>
    <dbReference type="NCBI Taxonomy" id="52904"/>
    <lineage>
        <taxon>Eukaryota</taxon>
        <taxon>Metazoa</taxon>
        <taxon>Chordata</taxon>
        <taxon>Craniata</taxon>
        <taxon>Vertebrata</taxon>
        <taxon>Euteleostomi</taxon>
        <taxon>Actinopterygii</taxon>
        <taxon>Neopterygii</taxon>
        <taxon>Teleostei</taxon>
        <taxon>Neoteleostei</taxon>
        <taxon>Acanthomorphata</taxon>
        <taxon>Carangaria</taxon>
        <taxon>Pleuronectiformes</taxon>
        <taxon>Pleuronectoidei</taxon>
        <taxon>Scophthalmidae</taxon>
        <taxon>Scophthalmus</taxon>
    </lineage>
</organism>
<evidence type="ECO:0000313" key="2">
    <source>
        <dbReference type="Proteomes" id="UP000438429"/>
    </source>
</evidence>
<comment type="caution">
    <text evidence="1">The sequence shown here is derived from an EMBL/GenBank/DDBJ whole genome shotgun (WGS) entry which is preliminary data.</text>
</comment>
<protein>
    <submittedName>
        <fullName evidence="1">Uncharacterized protein</fullName>
    </submittedName>
</protein>
<name>A0A6A4TG35_SCOMX</name>
<gene>
    <name evidence="1" type="ORF">F2P81_003313</name>
</gene>
<dbReference type="EMBL" id="VEVO01000003">
    <property type="protein sequence ID" value="KAF0044155.1"/>
    <property type="molecule type" value="Genomic_DNA"/>
</dbReference>